<name>A0ABD2I9E4_HETSC</name>
<evidence type="ECO:0000256" key="1">
    <source>
        <dbReference type="SAM" id="MobiDB-lite"/>
    </source>
</evidence>
<accession>A0ABD2I9E4</accession>
<keyword evidence="4" id="KW-1185">Reference proteome</keyword>
<keyword evidence="2" id="KW-0732">Signal</keyword>
<comment type="caution">
    <text evidence="3">The sequence shown here is derived from an EMBL/GenBank/DDBJ whole genome shotgun (WGS) entry which is preliminary data.</text>
</comment>
<proteinExistence type="predicted"/>
<protein>
    <submittedName>
        <fullName evidence="3">Uncharacterized protein</fullName>
    </submittedName>
</protein>
<feature type="signal peptide" evidence="2">
    <location>
        <begin position="1"/>
        <end position="23"/>
    </location>
</feature>
<dbReference type="EMBL" id="JBICCN010000348">
    <property type="protein sequence ID" value="KAL3075717.1"/>
    <property type="molecule type" value="Genomic_DNA"/>
</dbReference>
<organism evidence="3 4">
    <name type="scientific">Heterodera schachtii</name>
    <name type="common">Sugarbeet cyst nematode worm</name>
    <name type="synonym">Tylenchus schachtii</name>
    <dbReference type="NCBI Taxonomy" id="97005"/>
    <lineage>
        <taxon>Eukaryota</taxon>
        <taxon>Metazoa</taxon>
        <taxon>Ecdysozoa</taxon>
        <taxon>Nematoda</taxon>
        <taxon>Chromadorea</taxon>
        <taxon>Rhabditida</taxon>
        <taxon>Tylenchina</taxon>
        <taxon>Tylenchomorpha</taxon>
        <taxon>Tylenchoidea</taxon>
        <taxon>Heteroderidae</taxon>
        <taxon>Heteroderinae</taxon>
        <taxon>Heterodera</taxon>
    </lineage>
</organism>
<feature type="region of interest" description="Disordered" evidence="1">
    <location>
        <begin position="37"/>
        <end position="71"/>
    </location>
</feature>
<evidence type="ECO:0000313" key="3">
    <source>
        <dbReference type="EMBL" id="KAL3075717.1"/>
    </source>
</evidence>
<sequence length="287" mass="31329">MPFFSPSSAVFLLPFQFLVVVLGAVFIVLSQCCGCSKKEKQKPKKPEKSSSKTQAPSKTQQSLASKSTTAKAEWANALPSDVFSSEANMDYGKLQNFDTQFFGGASPLKPQRGTGKKGPAPPVAKKPPPSKTKPPEKGKKVPPPPPSKKMPRQMGNKQKQTNADKFKEFFSQRRPSRSIIGTPRKPSPVLVPSSHPDYGTLHLVDKDLFTKEQQAKDAKRPPPKAGPLFVSTGDKNYATLGQLDHNIFVKNAPGKPQQTAEGPKFVSTSDKNYATLGQLDHNIFVKK</sequence>
<evidence type="ECO:0000313" key="4">
    <source>
        <dbReference type="Proteomes" id="UP001620645"/>
    </source>
</evidence>
<feature type="compositionally biased region" description="Polar residues" evidence="1">
    <location>
        <begin position="53"/>
        <end position="70"/>
    </location>
</feature>
<dbReference type="Proteomes" id="UP001620645">
    <property type="component" value="Unassembled WGS sequence"/>
</dbReference>
<dbReference type="AlphaFoldDB" id="A0ABD2I9E4"/>
<evidence type="ECO:0000256" key="2">
    <source>
        <dbReference type="SAM" id="SignalP"/>
    </source>
</evidence>
<gene>
    <name evidence="3" type="ORF">niasHS_012547</name>
</gene>
<feature type="region of interest" description="Disordered" evidence="1">
    <location>
        <begin position="213"/>
        <end position="233"/>
    </location>
</feature>
<feature type="compositionally biased region" description="Basic and acidic residues" evidence="1">
    <location>
        <begin position="162"/>
        <end position="171"/>
    </location>
</feature>
<feature type="compositionally biased region" description="Pro residues" evidence="1">
    <location>
        <begin position="119"/>
        <end position="132"/>
    </location>
</feature>
<reference evidence="3 4" key="1">
    <citation type="submission" date="2024-10" db="EMBL/GenBank/DDBJ databases">
        <authorList>
            <person name="Kim D."/>
        </authorList>
    </citation>
    <scope>NUCLEOTIDE SEQUENCE [LARGE SCALE GENOMIC DNA]</scope>
    <source>
        <strain evidence="3">Taebaek</strain>
    </source>
</reference>
<feature type="chain" id="PRO_5044804495" evidence="2">
    <location>
        <begin position="24"/>
        <end position="287"/>
    </location>
</feature>
<feature type="region of interest" description="Disordered" evidence="1">
    <location>
        <begin position="102"/>
        <end position="198"/>
    </location>
</feature>